<dbReference type="NCBIfam" id="NF003921">
    <property type="entry name" value="PRK05443.2-2"/>
    <property type="match status" value="1"/>
</dbReference>
<dbReference type="Gene3D" id="3.30.870.10">
    <property type="entry name" value="Endonuclease Chain A"/>
    <property type="match status" value="2"/>
</dbReference>
<evidence type="ECO:0000256" key="6">
    <source>
        <dbReference type="HAMAP-Rule" id="MF_00347"/>
    </source>
</evidence>
<dbReference type="Pfam" id="PF13090">
    <property type="entry name" value="PP_kinase_C"/>
    <property type="match status" value="1"/>
</dbReference>
<comment type="caution">
    <text evidence="6">Lacks conserved residue(s) required for the propagation of feature annotation.</text>
</comment>
<dbReference type="NCBIfam" id="TIGR03705">
    <property type="entry name" value="poly_P_kin"/>
    <property type="match status" value="1"/>
</dbReference>
<evidence type="ECO:0000256" key="7">
    <source>
        <dbReference type="RuleBase" id="RU003800"/>
    </source>
</evidence>
<reference evidence="12 13" key="1">
    <citation type="journal article" date="2014" name="Appl. Environ. Microbiol.">
        <title>Comparative Genome Analysis of 'Candidatus Methanoplasma termitum' Indicates a New Mode of Energy Metabolism in the Seventh Order of Methanogens.</title>
        <authorList>
            <person name="Lang K."/>
            <person name="Schuldes J."/>
            <person name="Klingl A."/>
            <person name="Poehlein A."/>
            <person name="Daniel R."/>
            <person name="Brune A."/>
        </authorList>
    </citation>
    <scope>NUCLEOTIDE SEQUENCE [LARGE SCALE GENOMIC DNA]</scope>
    <source>
        <strain evidence="13">Mpt1</strain>
    </source>
</reference>
<dbReference type="PANTHER" id="PTHR30218:SF0">
    <property type="entry name" value="POLYPHOSPHATE KINASE"/>
    <property type="match status" value="1"/>
</dbReference>
<dbReference type="InterPro" id="IPR025198">
    <property type="entry name" value="PPK_N_dom"/>
</dbReference>
<organism evidence="12 13">
    <name type="scientific">Candidatus Methanoplasma termitum</name>
    <dbReference type="NCBI Taxonomy" id="1577791"/>
    <lineage>
        <taxon>Archaea</taxon>
        <taxon>Methanobacteriati</taxon>
        <taxon>Thermoplasmatota</taxon>
        <taxon>Thermoplasmata</taxon>
        <taxon>Methanomassiliicoccales</taxon>
        <taxon>Methanomassiliicoccaceae</taxon>
        <taxon>Candidatus Methanoplasma</taxon>
    </lineage>
</organism>
<dbReference type="SUPFAM" id="SSF140356">
    <property type="entry name" value="PPK N-terminal domain-like"/>
    <property type="match status" value="1"/>
</dbReference>
<keyword evidence="2 6" id="KW-0808">Transferase</keyword>
<feature type="binding site" evidence="6">
    <location>
        <position position="593"/>
    </location>
    <ligand>
        <name>ATP</name>
        <dbReference type="ChEBI" id="CHEBI:30616"/>
    </ligand>
</feature>
<evidence type="ECO:0000313" key="13">
    <source>
        <dbReference type="Proteomes" id="UP000030787"/>
    </source>
</evidence>
<name>A0A0A7LAG4_9ARCH</name>
<evidence type="ECO:0000256" key="2">
    <source>
        <dbReference type="ARBA" id="ARBA00022679"/>
    </source>
</evidence>
<comment type="PTM">
    <text evidence="6 7">An intermediate of this reaction is the autophosphorylated ppk in which a phosphate is covalently linked to a histidine residue through a N-P bond.</text>
</comment>
<dbReference type="SUPFAM" id="SSF56024">
    <property type="entry name" value="Phospholipase D/nuclease"/>
    <property type="match status" value="2"/>
</dbReference>
<feature type="binding site" evidence="6">
    <location>
        <position position="469"/>
    </location>
    <ligand>
        <name>ATP</name>
        <dbReference type="ChEBI" id="CHEBI:30616"/>
    </ligand>
</feature>
<dbReference type="HAMAP" id="MF_00347">
    <property type="entry name" value="Polyphosphate_kinase"/>
    <property type="match status" value="1"/>
</dbReference>
<dbReference type="KEGG" id="mear:Mpt1_c02100"/>
<dbReference type="HOGENOM" id="CLU_009678_5_0_2"/>
<dbReference type="Proteomes" id="UP000030787">
    <property type="component" value="Chromosome"/>
</dbReference>
<comment type="function">
    <text evidence="6 7">Catalyzes the reversible transfer of the terminal phosphate of ATP to form a long-chain polyphosphate (polyP).</text>
</comment>
<evidence type="ECO:0000256" key="3">
    <source>
        <dbReference type="ARBA" id="ARBA00022741"/>
    </source>
</evidence>
<dbReference type="PANTHER" id="PTHR30218">
    <property type="entry name" value="POLYPHOSPHATE KINASE"/>
    <property type="match status" value="1"/>
</dbReference>
<evidence type="ECO:0000259" key="9">
    <source>
        <dbReference type="Pfam" id="PF13089"/>
    </source>
</evidence>
<feature type="domain" description="Polyphosphate kinase C-terminal" evidence="11">
    <location>
        <begin position="332"/>
        <end position="494"/>
    </location>
</feature>
<dbReference type="AlphaFoldDB" id="A0A0A7LAG4"/>
<sequence length="687" mass="78076">MKENINLFDHSLYVNRELSWLEFNRRCLAEAGDGSVPLLERVKFLAIAYGNMDEFFMIRVPGLLQRAESNNMTNIGPDIYLDAKALMHEIKASVDNLVIGYEICWGMLRGELFKNGIRIHDVDSLSESQRAWVADYYKERVHPLLTPLALDVSHPFPFISNNSLNVAVKIDHNGQDKYARVKVPIGILPRFVRVPSETAGMDFVQLEDIIESHIEALFPGMISEAYLFRVTRNADIKVTIDEAYDLMSAIETSLDSRDIGFPVRMLAEEGMPPEMLSLFGTNLKLGENQIHTATLGGMLLTDLWQIASIDAPQLKDESFVPYVPPEFGEGHNIFKTIKEKDWIIFHPYEPFDIIVRFLRDAADDPNVQSIKICLYRIGKDRSIINALKRAKEKGKAVTVLMELRAKFDETNNIYLAKELDKMGVHVVYGPIELKVHSKLLQVVRLEKDKLVKYTHISSGNYNMSTARQYGDISFLTANEEIGKDVGELFNALTGVFGPREYRHLLVAPAALKKALIEKIGRERENQKQGKKAYIAIKANGLVDSDIIAELYKASMAGVKIDLNIRGICCLRPGVKGISENIRVISIVDRFLEHSRIYYFENDGDPEIYLGSSDVMPRNLIARVEVLFPVLDKNILYHIKNNILDVHLKDTAKAKMLTPEGNYIPINKKGRKFRSQKWFIDHRGIWHG</sequence>
<dbReference type="InterPro" id="IPR003414">
    <property type="entry name" value="PP_kinase"/>
</dbReference>
<dbReference type="GO" id="GO:0005524">
    <property type="term" value="F:ATP binding"/>
    <property type="evidence" value="ECO:0007669"/>
    <property type="project" value="UniProtKB-KW"/>
</dbReference>
<evidence type="ECO:0000256" key="4">
    <source>
        <dbReference type="ARBA" id="ARBA00022777"/>
    </source>
</evidence>
<dbReference type="Gene3D" id="3.30.1840.10">
    <property type="entry name" value="Polyphosphate kinase middle domain"/>
    <property type="match status" value="1"/>
</dbReference>
<dbReference type="InterPro" id="IPR041108">
    <property type="entry name" value="PP_kinase_C_1"/>
</dbReference>
<evidence type="ECO:0000259" key="11">
    <source>
        <dbReference type="Pfam" id="PF17941"/>
    </source>
</evidence>
<dbReference type="OrthoDB" id="74512at2157"/>
<dbReference type="SUPFAM" id="SSF143724">
    <property type="entry name" value="PHP14-like"/>
    <property type="match status" value="1"/>
</dbReference>
<evidence type="ECO:0000256" key="1">
    <source>
        <dbReference type="ARBA" id="ARBA00022553"/>
    </source>
</evidence>
<evidence type="ECO:0000259" key="8">
    <source>
        <dbReference type="Pfam" id="PF02503"/>
    </source>
</evidence>
<dbReference type="PIRSF" id="PIRSF015589">
    <property type="entry name" value="PP_kinase"/>
    <property type="match status" value="1"/>
</dbReference>
<dbReference type="Pfam" id="PF17941">
    <property type="entry name" value="PP_kinase_C_1"/>
    <property type="match status" value="1"/>
</dbReference>
<keyword evidence="5 6" id="KW-0067">ATP-binding</keyword>
<feature type="domain" description="Polyphosphate kinase C-terminal" evidence="10">
    <location>
        <begin position="504"/>
        <end position="675"/>
    </location>
</feature>
<keyword evidence="1 6" id="KW-0597">Phosphoprotein</keyword>
<accession>A0A0A7LAG4</accession>
<gene>
    <name evidence="6 12" type="primary">ppk</name>
    <name evidence="12" type="ORF">Mpt1_c02100</name>
</gene>
<feature type="active site" description="Phosphohistidine intermediate" evidence="6">
    <location>
        <position position="436"/>
    </location>
</feature>
<dbReference type="InterPro" id="IPR024953">
    <property type="entry name" value="PP_kinase_middle"/>
</dbReference>
<keyword evidence="3 6" id="KW-0547">Nucleotide-binding</keyword>
<dbReference type="CDD" id="cd09168">
    <property type="entry name" value="PLDc_PaPPK1_C2_like"/>
    <property type="match status" value="1"/>
</dbReference>
<dbReference type="EC" id="2.7.4.1" evidence="6 7"/>
<dbReference type="InterPro" id="IPR036830">
    <property type="entry name" value="PP_kinase_middle_dom_sf"/>
</dbReference>
<dbReference type="Gene3D" id="1.20.58.310">
    <property type="entry name" value="Polyphosphate kinase N-terminal domain"/>
    <property type="match status" value="1"/>
</dbReference>
<dbReference type="GO" id="GO:0008976">
    <property type="term" value="F:polyphosphate kinase activity"/>
    <property type="evidence" value="ECO:0007669"/>
    <property type="project" value="UniProtKB-UniRule"/>
</dbReference>
<dbReference type="RefSeq" id="WP_048111453.1">
    <property type="nucleotide sequence ID" value="NZ_CP010070.1"/>
</dbReference>
<comment type="catalytic activity">
    <reaction evidence="6 7">
        <text>[phosphate](n) + ATP = [phosphate](n+1) + ADP</text>
        <dbReference type="Rhea" id="RHEA:19573"/>
        <dbReference type="Rhea" id="RHEA-COMP:9859"/>
        <dbReference type="Rhea" id="RHEA-COMP:14280"/>
        <dbReference type="ChEBI" id="CHEBI:16838"/>
        <dbReference type="ChEBI" id="CHEBI:30616"/>
        <dbReference type="ChEBI" id="CHEBI:456216"/>
        <dbReference type="EC" id="2.7.4.1"/>
    </reaction>
</comment>
<evidence type="ECO:0000259" key="10">
    <source>
        <dbReference type="Pfam" id="PF13090"/>
    </source>
</evidence>
<keyword evidence="13" id="KW-1185">Reference proteome</keyword>
<dbReference type="NCBIfam" id="NF003917">
    <property type="entry name" value="PRK05443.1-1"/>
    <property type="match status" value="1"/>
</dbReference>
<evidence type="ECO:0000256" key="5">
    <source>
        <dbReference type="ARBA" id="ARBA00022840"/>
    </source>
</evidence>
<protein>
    <recommendedName>
        <fullName evidence="6 7">Polyphosphate kinase</fullName>
        <ecNumber evidence="6 7">2.7.4.1</ecNumber>
    </recommendedName>
    <alternativeName>
        <fullName evidence="6">ATP-polyphosphate phosphotransferase</fullName>
    </alternativeName>
    <alternativeName>
        <fullName evidence="6">Polyphosphoric acid kinase</fullName>
    </alternativeName>
</protein>
<dbReference type="InterPro" id="IPR036832">
    <property type="entry name" value="PPK_N_dom_sf"/>
</dbReference>
<dbReference type="GO" id="GO:0006799">
    <property type="term" value="P:polyphosphate biosynthetic process"/>
    <property type="evidence" value="ECO:0007669"/>
    <property type="project" value="UniProtKB-UniRule"/>
</dbReference>
<feature type="binding site" evidence="6">
    <location>
        <position position="565"/>
    </location>
    <ligand>
        <name>ATP</name>
        <dbReference type="ChEBI" id="CHEBI:30616"/>
    </ligand>
</feature>
<dbReference type="STRING" id="1577791.Mpt1_c02100"/>
<feature type="binding site" evidence="6">
    <location>
        <position position="51"/>
    </location>
    <ligand>
        <name>ATP</name>
        <dbReference type="ChEBI" id="CHEBI:30616"/>
    </ligand>
</feature>
<dbReference type="Pfam" id="PF13089">
    <property type="entry name" value="PP_kinase_N"/>
    <property type="match status" value="1"/>
</dbReference>
<proteinExistence type="inferred from homology"/>
<dbReference type="Pfam" id="PF02503">
    <property type="entry name" value="PP_kinase"/>
    <property type="match status" value="1"/>
</dbReference>
<feature type="domain" description="Polyphosphate kinase N-terminal" evidence="9">
    <location>
        <begin position="13"/>
        <end position="119"/>
    </location>
</feature>
<comment type="similarity">
    <text evidence="6 7">Belongs to the polyphosphate kinase 1 (PPK1) family.</text>
</comment>
<dbReference type="InterPro" id="IPR025200">
    <property type="entry name" value="PPK_C_dom2"/>
</dbReference>
<dbReference type="EMBL" id="CP010070">
    <property type="protein sequence ID" value="AIZ56110.1"/>
    <property type="molecule type" value="Genomic_DNA"/>
</dbReference>
<evidence type="ECO:0000313" key="12">
    <source>
        <dbReference type="EMBL" id="AIZ56110.1"/>
    </source>
</evidence>
<keyword evidence="4 6" id="KW-0418">Kinase</keyword>
<feature type="domain" description="Polyphosphate kinase middle" evidence="8">
    <location>
        <begin position="129"/>
        <end position="306"/>
    </location>
</feature>
<dbReference type="GO" id="GO:0009358">
    <property type="term" value="C:polyphosphate kinase complex"/>
    <property type="evidence" value="ECO:0007669"/>
    <property type="project" value="InterPro"/>
</dbReference>
<dbReference type="GeneID" id="24817883"/>